<sequence>MQKYYHDKSMVNIDCIEKELFWIQMSYYLNTVKEIFRAGSLIYHIKQKETGKFFKIILISSGPRNLTTTTEAHQVRTYHQMREGHLVINQNDRRFCQRSVYRKLQTRNICIS</sequence>
<evidence type="ECO:0000313" key="2">
    <source>
        <dbReference type="Proteomes" id="UP000031668"/>
    </source>
</evidence>
<name>A0A0C2N2F3_THEKT</name>
<keyword evidence="2" id="KW-1185">Reference proteome</keyword>
<accession>A0A0C2N2F3</accession>
<dbReference type="AlphaFoldDB" id="A0A0C2N2F3"/>
<comment type="caution">
    <text evidence="1">The sequence shown here is derived from an EMBL/GenBank/DDBJ whole genome shotgun (WGS) entry which is preliminary data.</text>
</comment>
<proteinExistence type="predicted"/>
<reference evidence="1 2" key="1">
    <citation type="journal article" date="2014" name="Genome Biol. Evol.">
        <title>The genome of the myxosporean Thelohanellus kitauei shows adaptations to nutrient acquisition within its fish host.</title>
        <authorList>
            <person name="Yang Y."/>
            <person name="Xiong J."/>
            <person name="Zhou Z."/>
            <person name="Huo F."/>
            <person name="Miao W."/>
            <person name="Ran C."/>
            <person name="Liu Y."/>
            <person name="Zhang J."/>
            <person name="Feng J."/>
            <person name="Wang M."/>
            <person name="Wang M."/>
            <person name="Wang L."/>
            <person name="Yao B."/>
        </authorList>
    </citation>
    <scope>NUCLEOTIDE SEQUENCE [LARGE SCALE GENOMIC DNA]</scope>
    <source>
        <strain evidence="1">Wuqing</strain>
    </source>
</reference>
<dbReference type="EMBL" id="JWZT01000661">
    <property type="protein sequence ID" value="KII73791.1"/>
    <property type="molecule type" value="Genomic_DNA"/>
</dbReference>
<dbReference type="Proteomes" id="UP000031668">
    <property type="component" value="Unassembled WGS sequence"/>
</dbReference>
<gene>
    <name evidence="1" type="ORF">RF11_14982</name>
</gene>
<organism evidence="1 2">
    <name type="scientific">Thelohanellus kitauei</name>
    <name type="common">Myxosporean</name>
    <dbReference type="NCBI Taxonomy" id="669202"/>
    <lineage>
        <taxon>Eukaryota</taxon>
        <taxon>Metazoa</taxon>
        <taxon>Cnidaria</taxon>
        <taxon>Myxozoa</taxon>
        <taxon>Myxosporea</taxon>
        <taxon>Bivalvulida</taxon>
        <taxon>Platysporina</taxon>
        <taxon>Myxobolidae</taxon>
        <taxon>Thelohanellus</taxon>
    </lineage>
</organism>
<evidence type="ECO:0000313" key="1">
    <source>
        <dbReference type="EMBL" id="KII73791.1"/>
    </source>
</evidence>
<protein>
    <submittedName>
        <fullName evidence="1">Uncharacterized protein</fullName>
    </submittedName>
</protein>